<dbReference type="InParanoid" id="U5DDA9"/>
<dbReference type="PROSITE" id="PS51409">
    <property type="entry name" value="ARGINASE_2"/>
    <property type="match status" value="1"/>
</dbReference>
<dbReference type="PANTHER" id="PTHR11358:SF26">
    <property type="entry name" value="GUANIDINO ACID HYDROLASE, MITOCHONDRIAL"/>
    <property type="match status" value="1"/>
</dbReference>
<comment type="similarity">
    <text evidence="4">Belongs to the arginase family.</text>
</comment>
<keyword evidence="6" id="KW-1185">Reference proteome</keyword>
<keyword evidence="1 3" id="KW-0479">Metal-binding</keyword>
<organism evidence="5 6">
    <name type="scientific">Rubidibacter lacunae KORDI 51-2</name>
    <dbReference type="NCBI Taxonomy" id="582515"/>
    <lineage>
        <taxon>Bacteria</taxon>
        <taxon>Bacillati</taxon>
        <taxon>Cyanobacteriota</taxon>
        <taxon>Cyanophyceae</taxon>
        <taxon>Oscillatoriophycideae</taxon>
        <taxon>Chroococcales</taxon>
        <taxon>Aphanothecaceae</taxon>
        <taxon>Rubidibacter</taxon>
    </lineage>
</organism>
<evidence type="ECO:0000313" key="6">
    <source>
        <dbReference type="Proteomes" id="UP000016960"/>
    </source>
</evidence>
<dbReference type="InterPro" id="IPR006035">
    <property type="entry name" value="Ureohydrolase"/>
</dbReference>
<dbReference type="RefSeq" id="WP_022604936.1">
    <property type="nucleotide sequence ID" value="NZ_ASSJ01000017.1"/>
</dbReference>
<dbReference type="GO" id="GO:0046872">
    <property type="term" value="F:metal ion binding"/>
    <property type="evidence" value="ECO:0007669"/>
    <property type="project" value="UniProtKB-KW"/>
</dbReference>
<evidence type="ECO:0000313" key="5">
    <source>
        <dbReference type="EMBL" id="ERN42498.1"/>
    </source>
</evidence>
<dbReference type="GO" id="GO:0008783">
    <property type="term" value="F:agmatinase activity"/>
    <property type="evidence" value="ECO:0007669"/>
    <property type="project" value="UniProtKB-EC"/>
</dbReference>
<dbReference type="PIRSF" id="PIRSF036979">
    <property type="entry name" value="Arginase"/>
    <property type="match status" value="1"/>
</dbReference>
<dbReference type="OrthoDB" id="9788689at2"/>
<feature type="binding site" evidence="3">
    <location>
        <position position="178"/>
    </location>
    <ligand>
        <name>Mn(2+)</name>
        <dbReference type="ChEBI" id="CHEBI:29035"/>
        <label>1</label>
    </ligand>
</feature>
<feature type="binding site" evidence="3">
    <location>
        <position position="180"/>
    </location>
    <ligand>
        <name>Mn(2+)</name>
        <dbReference type="ChEBI" id="CHEBI:29035"/>
        <label>1</label>
    </ligand>
</feature>
<evidence type="ECO:0000256" key="2">
    <source>
        <dbReference type="ARBA" id="ARBA00022801"/>
    </source>
</evidence>
<dbReference type="PATRIC" id="fig|582515.4.peg.903"/>
<comment type="cofactor">
    <cofactor evidence="3">
        <name>Mn(2+)</name>
        <dbReference type="ChEBI" id="CHEBI:29035"/>
    </cofactor>
    <text evidence="3">Binds 2 manganese ions per subunit.</text>
</comment>
<feature type="binding site" evidence="3">
    <location>
        <position position="268"/>
    </location>
    <ligand>
        <name>Mn(2+)</name>
        <dbReference type="ChEBI" id="CHEBI:29035"/>
        <label>1</label>
    </ligand>
</feature>
<name>U5DDA9_9CHRO</name>
<dbReference type="EC" id="3.5.3.11" evidence="5"/>
<dbReference type="EMBL" id="ASSJ01000017">
    <property type="protein sequence ID" value="ERN42498.1"/>
    <property type="molecule type" value="Genomic_DNA"/>
</dbReference>
<keyword evidence="3" id="KW-0464">Manganese</keyword>
<dbReference type="Gene3D" id="3.40.800.10">
    <property type="entry name" value="Ureohydrolase domain"/>
    <property type="match status" value="1"/>
</dbReference>
<reference evidence="5 6" key="1">
    <citation type="submission" date="2013-05" db="EMBL/GenBank/DDBJ databases">
        <title>Draft genome sequence of Rubidibacter lacunae KORDI 51-2.</title>
        <authorList>
            <person name="Choi D.H."/>
            <person name="Noh J.H."/>
            <person name="Kwon K.-K."/>
            <person name="Lee J.-H."/>
            <person name="Ryu J.-Y."/>
        </authorList>
    </citation>
    <scope>NUCLEOTIDE SEQUENCE [LARGE SCALE GENOMIC DNA]</scope>
    <source>
        <strain evidence="5 6">KORDI 51-2</strain>
    </source>
</reference>
<dbReference type="GO" id="GO:0033389">
    <property type="term" value="P:putrescine biosynthetic process from arginine, via agmatine"/>
    <property type="evidence" value="ECO:0007669"/>
    <property type="project" value="TreeGrafter"/>
</dbReference>
<keyword evidence="2 5" id="KW-0378">Hydrolase</keyword>
<comment type="caution">
    <text evidence="5">The sequence shown here is derived from an EMBL/GenBank/DDBJ whole genome shotgun (WGS) entry which is preliminary data.</text>
</comment>
<dbReference type="CDD" id="cd11593">
    <property type="entry name" value="Agmatinase-like_2"/>
    <property type="match status" value="1"/>
</dbReference>
<feature type="binding site" evidence="3">
    <location>
        <position position="176"/>
    </location>
    <ligand>
        <name>Mn(2+)</name>
        <dbReference type="ChEBI" id="CHEBI:29035"/>
        <label>1</label>
    </ligand>
</feature>
<dbReference type="eggNOG" id="COG0010">
    <property type="taxonomic scope" value="Bacteria"/>
</dbReference>
<evidence type="ECO:0000256" key="4">
    <source>
        <dbReference type="PROSITE-ProRule" id="PRU00742"/>
    </source>
</evidence>
<evidence type="ECO:0000256" key="3">
    <source>
        <dbReference type="PIRSR" id="PIRSR036979-1"/>
    </source>
</evidence>
<feature type="binding site" evidence="3">
    <location>
        <position position="153"/>
    </location>
    <ligand>
        <name>Mn(2+)</name>
        <dbReference type="ChEBI" id="CHEBI:29035"/>
        <label>1</label>
    </ligand>
</feature>
<protein>
    <submittedName>
        <fullName evidence="5">Arginase/agmatinase/formimionoglutamate hydrolase, arginase family</fullName>
        <ecNumber evidence="5">3.5.3.11</ecNumber>
    </submittedName>
</protein>
<dbReference type="PANTHER" id="PTHR11358">
    <property type="entry name" value="ARGINASE/AGMATINASE"/>
    <property type="match status" value="1"/>
</dbReference>
<proteinExistence type="inferred from homology"/>
<gene>
    <name evidence="5" type="ORF">KR51_00008130</name>
</gene>
<evidence type="ECO:0000256" key="1">
    <source>
        <dbReference type="ARBA" id="ARBA00022723"/>
    </source>
</evidence>
<dbReference type="PRINTS" id="PR00116">
    <property type="entry name" value="ARGINASE"/>
</dbReference>
<dbReference type="InterPro" id="IPR023696">
    <property type="entry name" value="Ureohydrolase_dom_sf"/>
</dbReference>
<dbReference type="Proteomes" id="UP000016960">
    <property type="component" value="Unassembled WGS sequence"/>
</dbReference>
<feature type="binding site" evidence="3">
    <location>
        <position position="270"/>
    </location>
    <ligand>
        <name>Mn(2+)</name>
        <dbReference type="ChEBI" id="CHEBI:29035"/>
        <label>1</label>
    </ligand>
</feature>
<dbReference type="STRING" id="582515.KR51_00008130"/>
<accession>U5DDA9</accession>
<dbReference type="Pfam" id="PF00491">
    <property type="entry name" value="Arginase"/>
    <property type="match status" value="1"/>
</dbReference>
<dbReference type="AlphaFoldDB" id="U5DDA9"/>
<sequence length="345" mass="37500">MSSPPFDLEAVPPANGHYFALQGSLADARLVYLPVPWDVTTSYNAGAAEGPQAILTASPQLDWYDFDLPKAWEVPRATVPIDAEIYERNRHVRALAKSVYEYLERGGTTADAEVQPALAAVNRACADLNVWVYERSRSLLDTGKLVGIIGGDHSVPLGLMRALGEVSGHYGILQIDAHCDLRAGYGGFLYSHAAIAYHALGLPSVTHLTQVGIRDVSPREIERARKDERVTLFDDWQLQAAAFSGKPWAVQCEAIVSTLPNDVYVSFDIDGLSPEFCPHTGTPVPGGLSFNAAIFLLQAIVKSGRRIVGFDLCEVSPGDDEWDGNVGARVLYKLSNLALLSQPKR</sequence>
<dbReference type="SUPFAM" id="SSF52768">
    <property type="entry name" value="Arginase/deacetylase"/>
    <property type="match status" value="1"/>
</dbReference>